<evidence type="ECO:0000313" key="3">
    <source>
        <dbReference type="EMBL" id="MDE50045.1"/>
    </source>
</evidence>
<dbReference type="InterPro" id="IPR011705">
    <property type="entry name" value="BACK"/>
</dbReference>
<name>A0A6G1SHT7_9ACAR</name>
<protein>
    <submittedName>
        <fullName evidence="3">BTB/POZ domain-containing protein 6-B</fullName>
    </submittedName>
</protein>
<dbReference type="Gene3D" id="1.25.40.420">
    <property type="match status" value="1"/>
</dbReference>
<dbReference type="GO" id="GO:0005829">
    <property type="term" value="C:cytosol"/>
    <property type="evidence" value="ECO:0007669"/>
    <property type="project" value="TreeGrafter"/>
</dbReference>
<dbReference type="Pfam" id="PF07707">
    <property type="entry name" value="BACK"/>
    <property type="match status" value="1"/>
</dbReference>
<dbReference type="Pfam" id="PF00651">
    <property type="entry name" value="BTB"/>
    <property type="match status" value="1"/>
</dbReference>
<dbReference type="GO" id="GO:0000932">
    <property type="term" value="C:P-body"/>
    <property type="evidence" value="ECO:0007669"/>
    <property type="project" value="TreeGrafter"/>
</dbReference>
<dbReference type="PROSITE" id="PS50097">
    <property type="entry name" value="BTB"/>
    <property type="match status" value="1"/>
</dbReference>
<proteinExistence type="predicted"/>
<dbReference type="PANTHER" id="PTHR45774">
    <property type="entry name" value="BTB/POZ DOMAIN-CONTAINING"/>
    <property type="match status" value="1"/>
</dbReference>
<dbReference type="SMART" id="SM00225">
    <property type="entry name" value="BTB"/>
    <property type="match status" value="1"/>
</dbReference>
<dbReference type="EMBL" id="GGYP01005274">
    <property type="protein sequence ID" value="MDE50045.1"/>
    <property type="molecule type" value="Transcribed_RNA"/>
</dbReference>
<reference evidence="3" key="1">
    <citation type="submission" date="2018-10" db="EMBL/GenBank/DDBJ databases">
        <title>Transcriptome assembly of Aceria tosichella (Wheat curl mite) Type 2.</title>
        <authorList>
            <person name="Scully E.D."/>
            <person name="Geib S.M."/>
            <person name="Palmer N.A."/>
            <person name="Gupta A.K."/>
            <person name="Sarath G."/>
            <person name="Tatineni S."/>
        </authorList>
    </citation>
    <scope>NUCLEOTIDE SEQUENCE</scope>
    <source>
        <strain evidence="3">LincolnNE</strain>
    </source>
</reference>
<dbReference type="AlphaFoldDB" id="A0A6G1SHT7"/>
<dbReference type="InterPro" id="IPR000210">
    <property type="entry name" value="BTB/POZ_dom"/>
</dbReference>
<evidence type="ECO:0000259" key="2">
    <source>
        <dbReference type="PROSITE" id="PS50097"/>
    </source>
</evidence>
<dbReference type="Gene3D" id="3.30.710.10">
    <property type="entry name" value="Potassium Channel Kv1.1, Chain A"/>
    <property type="match status" value="1"/>
</dbReference>
<gene>
    <name evidence="3" type="primary">btbd6b</name>
    <name evidence="3" type="ORF">g.17316</name>
</gene>
<dbReference type="InterPro" id="IPR011333">
    <property type="entry name" value="SKP1/BTB/POZ_sf"/>
</dbReference>
<feature type="compositionally biased region" description="Polar residues" evidence="1">
    <location>
        <begin position="452"/>
        <end position="467"/>
    </location>
</feature>
<feature type="region of interest" description="Disordered" evidence="1">
    <location>
        <begin position="438"/>
        <end position="467"/>
    </location>
</feature>
<dbReference type="SUPFAM" id="SSF54695">
    <property type="entry name" value="POZ domain"/>
    <property type="match status" value="1"/>
</dbReference>
<feature type="compositionally biased region" description="Polar residues" evidence="1">
    <location>
        <begin position="277"/>
        <end position="294"/>
    </location>
</feature>
<dbReference type="PANTHER" id="PTHR45774:SF3">
    <property type="entry name" value="BTB (POZ) DOMAIN-CONTAINING 2B-RELATED"/>
    <property type="match status" value="1"/>
</dbReference>
<feature type="region of interest" description="Disordered" evidence="1">
    <location>
        <begin position="256"/>
        <end position="320"/>
    </location>
</feature>
<dbReference type="GO" id="GO:0022008">
    <property type="term" value="P:neurogenesis"/>
    <property type="evidence" value="ECO:0007669"/>
    <property type="project" value="TreeGrafter"/>
</dbReference>
<feature type="domain" description="BTB" evidence="2">
    <location>
        <begin position="30"/>
        <end position="100"/>
    </location>
</feature>
<accession>A0A6G1SHT7</accession>
<organism evidence="3">
    <name type="scientific">Aceria tosichella</name>
    <name type="common">wheat curl mite</name>
    <dbReference type="NCBI Taxonomy" id="561515"/>
    <lineage>
        <taxon>Eukaryota</taxon>
        <taxon>Metazoa</taxon>
        <taxon>Ecdysozoa</taxon>
        <taxon>Arthropoda</taxon>
        <taxon>Chelicerata</taxon>
        <taxon>Arachnida</taxon>
        <taxon>Acari</taxon>
        <taxon>Acariformes</taxon>
        <taxon>Trombidiformes</taxon>
        <taxon>Prostigmata</taxon>
        <taxon>Eupodina</taxon>
        <taxon>Eriophyoidea</taxon>
        <taxon>Eriophyidae</taxon>
        <taxon>Eriophyinae</taxon>
        <taxon>Aceriini</taxon>
        <taxon>Aceria</taxon>
    </lineage>
</organism>
<evidence type="ECO:0000256" key="1">
    <source>
        <dbReference type="SAM" id="MobiDB-lite"/>
    </source>
</evidence>
<sequence>MNANERRTSKEEAMAIKAEVDYQRLNKSFTDVTFIVGPPQHSKKYVGHRVLLAMTSPVFETMFYGDMADKSKYIRIADVAPIGFENLLRYAYTDSLNLNSVEDAMLTAYAAKKYLLPQLLRECLTYIEHNIGPATACVVFEFAHVLNSQQLVLQAMNLIDRQTVNVVTNKSFAHVQSSTVEFVANRKYLNLNTEYTLFSSIINWALAEARRRSIDQDDWMAIRLILSENEILGAIRFLAMSQEEFARAVAKTSSTIQSGASPIGGAGADSLSMAGNDGNSQETNDTNYSDTNQPAMAGGVSGDDLNNNKRPSAAAAAQTYKVNPSDPNCLLNDREQRAIFLNLILGADVAELPPTISSSSQIREAPPEYFTLKRFRSSSNIATTTTTTRTIKSIASKFQCLSENVFIVGLTIPIRLDASSYANRTPKFECHLKFTTRTTTGSSSSAPAGAIGQQQRNPATGGSSQLVNELAASVQQQDSSGLPSGATLLMDTIDESLHISIARDKDCLVRLKRPILIRMGNINELTLNFQTYALDEDIVALRTPKLRSANFSEQTDGENISWLFFKTSMIEFSELHYYY</sequence>